<name>Q23CK8_TETTS</name>
<reference evidence="2" key="1">
    <citation type="journal article" date="2006" name="PLoS Biol.">
        <title>Macronuclear genome sequence of the ciliate Tetrahymena thermophila, a model eukaryote.</title>
        <authorList>
            <person name="Eisen J.A."/>
            <person name="Coyne R.S."/>
            <person name="Wu M."/>
            <person name="Wu D."/>
            <person name="Thiagarajan M."/>
            <person name="Wortman J.R."/>
            <person name="Badger J.H."/>
            <person name="Ren Q."/>
            <person name="Amedeo P."/>
            <person name="Jones K.M."/>
            <person name="Tallon L.J."/>
            <person name="Delcher A.L."/>
            <person name="Salzberg S.L."/>
            <person name="Silva J.C."/>
            <person name="Haas B.J."/>
            <person name="Majoros W.H."/>
            <person name="Farzad M."/>
            <person name="Carlton J.M."/>
            <person name="Smith R.K. Jr."/>
            <person name="Garg J."/>
            <person name="Pearlman R.E."/>
            <person name="Karrer K.M."/>
            <person name="Sun L."/>
            <person name="Manning G."/>
            <person name="Elde N.C."/>
            <person name="Turkewitz A.P."/>
            <person name="Asai D.J."/>
            <person name="Wilkes D.E."/>
            <person name="Wang Y."/>
            <person name="Cai H."/>
            <person name="Collins K."/>
            <person name="Stewart B.A."/>
            <person name="Lee S.R."/>
            <person name="Wilamowska K."/>
            <person name="Weinberg Z."/>
            <person name="Ruzzo W.L."/>
            <person name="Wloga D."/>
            <person name="Gaertig J."/>
            <person name="Frankel J."/>
            <person name="Tsao C.-C."/>
            <person name="Gorovsky M.A."/>
            <person name="Keeling P.J."/>
            <person name="Waller R.F."/>
            <person name="Patron N.J."/>
            <person name="Cherry J.M."/>
            <person name="Stover N.A."/>
            <person name="Krieger C.J."/>
            <person name="del Toro C."/>
            <person name="Ryder H.F."/>
            <person name="Williamson S.C."/>
            <person name="Barbeau R.A."/>
            <person name="Hamilton E.P."/>
            <person name="Orias E."/>
        </authorList>
    </citation>
    <scope>NUCLEOTIDE SEQUENCE [LARGE SCALE GENOMIC DNA]</scope>
    <source>
        <strain evidence="2">SB210</strain>
    </source>
</reference>
<protein>
    <submittedName>
        <fullName evidence="1">Uncharacterized protein</fullName>
    </submittedName>
</protein>
<dbReference type="OrthoDB" id="10021022at2759"/>
<dbReference type="GeneID" id="7841336"/>
<dbReference type="SUPFAM" id="SSF56399">
    <property type="entry name" value="ADP-ribosylation"/>
    <property type="match status" value="1"/>
</dbReference>
<dbReference type="Proteomes" id="UP000009168">
    <property type="component" value="Unassembled WGS sequence"/>
</dbReference>
<dbReference type="RefSeq" id="XP_001014517.2">
    <property type="nucleotide sequence ID" value="XM_001014517.2"/>
</dbReference>
<dbReference type="EMBL" id="GG662716">
    <property type="protein sequence ID" value="EAR94272.2"/>
    <property type="molecule type" value="Genomic_DNA"/>
</dbReference>
<dbReference type="Gene3D" id="3.90.176.10">
    <property type="entry name" value="Toxin ADP-ribosyltransferase, Chain A, domain 1"/>
    <property type="match status" value="1"/>
</dbReference>
<dbReference type="InParanoid" id="Q23CK8"/>
<dbReference type="KEGG" id="tet:TTHERM_00856490"/>
<evidence type="ECO:0000313" key="1">
    <source>
        <dbReference type="EMBL" id="EAR94272.2"/>
    </source>
</evidence>
<keyword evidence="2" id="KW-1185">Reference proteome</keyword>
<proteinExistence type="predicted"/>
<evidence type="ECO:0000313" key="2">
    <source>
        <dbReference type="Proteomes" id="UP000009168"/>
    </source>
</evidence>
<accession>Q23CK8</accession>
<sequence length="548" mass="64635">MQKQGSLEDYSQLKNFLDQTLLQLGLVSARSKNTMSLFLQMSKLNEAVRFLDKIKDEDRLVVQQFYRVFRGLLKSYENNGIMSEVGLVSGFENLSDEYIVEIKEKLFKMTQGLTGLCNSIVNNTSVHLMWYFISPDQEDQQEMNSIVEYLSKTYQKKGLVKTYLDQEIFLKEMREYGLKQNPIIAFISCNNYNKQNEQIIDCIFNIQSLIQDHKDIKLQGLILQVDSEESFNQLKIFTQDISIKHEVTYDYFEIYNEVFKFMNPQEFRRVIPCDDINLYYHTIKEKFFKLHIDDFSKISMFDFEPERINLQNKLEQAIDIMKKRDIKVDKFILAPNMAQKLTNEISKQYQQSNKSEQKICEGILKLYTMESVGFYKFINGCLNTLNEDVVILIWDLVMMLRVALQKYDDTPYTKIQIQNAVAPKLFRGINLSQDYFNRIIKVGKIICLASFSSFTLSQDVALQFILQDENFSKDRASIIFEYEHKISTHNYPQRPKSVSQLSAYSKEQEYLLPPSYMFKIYKIDEPNNDFQFYKVYLTQGNQTSFQQN</sequence>
<gene>
    <name evidence="1" type="ORF">TTHERM_00856490</name>
</gene>
<organism evidence="1 2">
    <name type="scientific">Tetrahymena thermophila (strain SB210)</name>
    <dbReference type="NCBI Taxonomy" id="312017"/>
    <lineage>
        <taxon>Eukaryota</taxon>
        <taxon>Sar</taxon>
        <taxon>Alveolata</taxon>
        <taxon>Ciliophora</taxon>
        <taxon>Intramacronucleata</taxon>
        <taxon>Oligohymenophorea</taxon>
        <taxon>Hymenostomatida</taxon>
        <taxon>Tetrahymenina</taxon>
        <taxon>Tetrahymenidae</taxon>
        <taxon>Tetrahymena</taxon>
    </lineage>
</organism>
<dbReference type="HOGENOM" id="CLU_447260_0_0_1"/>
<dbReference type="AlphaFoldDB" id="Q23CK8"/>